<name>A0A8S5MLT8_9CAUD</name>
<protein>
    <submittedName>
        <fullName evidence="1">Uncharacterized protein</fullName>
    </submittedName>
</protein>
<accession>A0A8S5MLT8</accession>
<evidence type="ECO:0000313" key="1">
    <source>
        <dbReference type="EMBL" id="DAD83281.1"/>
    </source>
</evidence>
<organism evidence="1">
    <name type="scientific">Siphoviridae sp. ctUlD12</name>
    <dbReference type="NCBI Taxonomy" id="2826354"/>
    <lineage>
        <taxon>Viruses</taxon>
        <taxon>Duplodnaviria</taxon>
        <taxon>Heunggongvirae</taxon>
        <taxon>Uroviricota</taxon>
        <taxon>Caudoviricetes</taxon>
    </lineage>
</organism>
<dbReference type="EMBL" id="BK014932">
    <property type="protein sequence ID" value="DAD83281.1"/>
    <property type="molecule type" value="Genomic_DNA"/>
</dbReference>
<sequence>MSKLINQVRECRVIPVRTKRDAAISWRMVQTTNIFWLNGPNPFLITTPKPLASAGGFFIGVSNGKTGLGRASATVPVRTCRNRRITKGLV</sequence>
<reference evidence="1" key="1">
    <citation type="journal article" date="2021" name="Proc. Natl. Acad. Sci. U.S.A.">
        <title>A Catalog of Tens of Thousands of Viruses from Human Metagenomes Reveals Hidden Associations with Chronic Diseases.</title>
        <authorList>
            <person name="Tisza M.J."/>
            <person name="Buck C.B."/>
        </authorList>
    </citation>
    <scope>NUCLEOTIDE SEQUENCE</scope>
    <source>
        <strain evidence="1">CtUlD12</strain>
    </source>
</reference>
<proteinExistence type="predicted"/>